<evidence type="ECO:0000313" key="3">
    <source>
        <dbReference type="Proteomes" id="UP000008312"/>
    </source>
</evidence>
<accession>D8M2V1</accession>
<dbReference type="SUPFAM" id="SSF55277">
    <property type="entry name" value="GYF domain"/>
    <property type="match status" value="1"/>
</dbReference>
<dbReference type="RefSeq" id="XP_012896722.1">
    <property type="nucleotide sequence ID" value="XM_013041268.1"/>
</dbReference>
<evidence type="ECO:0000259" key="1">
    <source>
        <dbReference type="PROSITE" id="PS50829"/>
    </source>
</evidence>
<dbReference type="PROSITE" id="PS50829">
    <property type="entry name" value="GYF"/>
    <property type="match status" value="1"/>
</dbReference>
<dbReference type="Proteomes" id="UP000008312">
    <property type="component" value="Unassembled WGS sequence"/>
</dbReference>
<name>D8M2V1_BLAHO</name>
<dbReference type="Pfam" id="PF02213">
    <property type="entry name" value="GYF"/>
    <property type="match status" value="1"/>
</dbReference>
<feature type="domain" description="GYF" evidence="1">
    <location>
        <begin position="78"/>
        <end position="140"/>
    </location>
</feature>
<gene>
    <name evidence="2" type="ORF">GSBLH_T00006490001</name>
</gene>
<dbReference type="GeneID" id="24922614"/>
<dbReference type="InterPro" id="IPR003169">
    <property type="entry name" value="GYF"/>
</dbReference>
<dbReference type="InParanoid" id="D8M2V1"/>
<dbReference type="OrthoDB" id="331341at2759"/>
<sequence>MNRLRPKPEKKEKKSRHRLAFERVEEKELSPEEKEFNKRTIDVISEACSVLIEEFLNIYEMKKEEIKRLVVINFATNEKRWEYKWQVLPDGSKGESEVYGVFSTAQMVEWHEMGCFVSNPLIRRVGQQGTKAEESFTAADFDAAFEDEKENPWIAADQIDYFTD</sequence>
<dbReference type="InterPro" id="IPR035445">
    <property type="entry name" value="GYF-like_dom_sf"/>
</dbReference>
<dbReference type="EMBL" id="FN668650">
    <property type="protein sequence ID" value="CBK22674.2"/>
    <property type="molecule type" value="Genomic_DNA"/>
</dbReference>
<dbReference type="Gene3D" id="3.30.1490.40">
    <property type="match status" value="1"/>
</dbReference>
<dbReference type="AlphaFoldDB" id="D8M2V1"/>
<evidence type="ECO:0000313" key="2">
    <source>
        <dbReference type="EMBL" id="CBK22674.2"/>
    </source>
</evidence>
<proteinExistence type="predicted"/>
<protein>
    <recommendedName>
        <fullName evidence="1">GYF domain-containing protein</fullName>
    </recommendedName>
</protein>
<keyword evidence="3" id="KW-1185">Reference proteome</keyword>
<organism evidence="2">
    <name type="scientific">Blastocystis hominis</name>
    <dbReference type="NCBI Taxonomy" id="12968"/>
    <lineage>
        <taxon>Eukaryota</taxon>
        <taxon>Sar</taxon>
        <taxon>Stramenopiles</taxon>
        <taxon>Bigyra</taxon>
        <taxon>Opalozoa</taxon>
        <taxon>Opalinata</taxon>
        <taxon>Blastocystidae</taxon>
        <taxon>Blastocystis</taxon>
    </lineage>
</organism>
<reference evidence="2" key="1">
    <citation type="submission" date="2010-02" db="EMBL/GenBank/DDBJ databases">
        <title>Sequencing and annotation of the Blastocystis hominis genome.</title>
        <authorList>
            <person name="Wincker P."/>
        </authorList>
    </citation>
    <scope>NUCLEOTIDE SEQUENCE</scope>
    <source>
        <strain evidence="2">Singapore isolate B</strain>
    </source>
</reference>